<dbReference type="RefSeq" id="WP_095410821.1">
    <property type="nucleotide sequence ID" value="NZ_NQMX01000045.1"/>
</dbReference>
<dbReference type="EMBL" id="QTNY01000005">
    <property type="protein sequence ID" value="RQP80439.1"/>
    <property type="molecule type" value="Genomic_DNA"/>
</dbReference>
<feature type="domain" description="ABC transmembrane type-1" evidence="9">
    <location>
        <begin position="65"/>
        <end position="253"/>
    </location>
</feature>
<dbReference type="GO" id="GO:0005886">
    <property type="term" value="C:plasma membrane"/>
    <property type="evidence" value="ECO:0007669"/>
    <property type="project" value="UniProtKB-SubCell"/>
</dbReference>
<keyword evidence="2 8" id="KW-0813">Transport</keyword>
<evidence type="ECO:0000313" key="11">
    <source>
        <dbReference type="Proteomes" id="UP000273734"/>
    </source>
</evidence>
<dbReference type="CDD" id="cd06261">
    <property type="entry name" value="TM_PBP2"/>
    <property type="match status" value="1"/>
</dbReference>
<evidence type="ECO:0000259" key="9">
    <source>
        <dbReference type="PROSITE" id="PS50928"/>
    </source>
</evidence>
<feature type="transmembrane region" description="Helical" evidence="8">
    <location>
        <begin position="103"/>
        <end position="124"/>
    </location>
</feature>
<dbReference type="PROSITE" id="PS50928">
    <property type="entry name" value="ABC_TM1"/>
    <property type="match status" value="1"/>
</dbReference>
<feature type="transmembrane region" description="Helical" evidence="8">
    <location>
        <begin position="69"/>
        <end position="91"/>
    </location>
</feature>
<proteinExistence type="inferred from homology"/>
<keyword evidence="7 8" id="KW-0472">Membrane</keyword>
<dbReference type="Pfam" id="PF00528">
    <property type="entry name" value="BPD_transp_1"/>
    <property type="match status" value="1"/>
</dbReference>
<comment type="similarity">
    <text evidence="8">Belongs to the binding-protein-dependent transport system permease family.</text>
</comment>
<dbReference type="PANTHER" id="PTHR43357:SF4">
    <property type="entry name" value="INNER MEMBRANE ABC TRANSPORTER PERMEASE PROTEIN YDCV"/>
    <property type="match status" value="1"/>
</dbReference>
<comment type="caution">
    <text evidence="10">The sequence shown here is derived from an EMBL/GenBank/DDBJ whole genome shotgun (WGS) entry which is preliminary data.</text>
</comment>
<organism evidence="10 11">
    <name type="scientific">Burkholderia ubonensis</name>
    <dbReference type="NCBI Taxonomy" id="101571"/>
    <lineage>
        <taxon>Bacteria</taxon>
        <taxon>Pseudomonadati</taxon>
        <taxon>Pseudomonadota</taxon>
        <taxon>Betaproteobacteria</taxon>
        <taxon>Burkholderiales</taxon>
        <taxon>Burkholderiaceae</taxon>
        <taxon>Burkholderia</taxon>
        <taxon>Burkholderia cepacia complex</taxon>
    </lineage>
</organism>
<evidence type="ECO:0000256" key="7">
    <source>
        <dbReference type="ARBA" id="ARBA00023136"/>
    </source>
</evidence>
<feature type="transmembrane region" description="Helical" evidence="8">
    <location>
        <begin position="235"/>
        <end position="255"/>
    </location>
</feature>
<sequence>MKPNPFARGLLIAVVLLILAFLMIPVVIVVPLSFSDTRFMTFPPPALSLRWYEAFFGNPDWLAAARTTLAASFFATAIATPVGIAAAYGIEHGTHAWIRRLRTVLMLPLMVPIIIVAIGVFFVYSKLDYVNTLGGLILADTMLGLPYVVISVGADLRSFDHAQEMAARSLGMNRLRSFLTVTLPQIRSSVISGAVFVFIQALDETVVALFVSGGPNQTLTRRMFVTLRDEIDPTIAAISTMLTALTLMLVLIVVVSRRGGGLAQATRA</sequence>
<evidence type="ECO:0000256" key="4">
    <source>
        <dbReference type="ARBA" id="ARBA00022519"/>
    </source>
</evidence>
<feature type="transmembrane region" description="Helical" evidence="8">
    <location>
        <begin position="177"/>
        <end position="199"/>
    </location>
</feature>
<keyword evidence="5 8" id="KW-0812">Transmembrane</keyword>
<reference evidence="10 11" key="1">
    <citation type="submission" date="2018-08" db="EMBL/GenBank/DDBJ databases">
        <title>Comparative analysis of Burkholderia isolates from Puerto Rico.</title>
        <authorList>
            <person name="Hall C."/>
            <person name="Sahl J."/>
            <person name="Wagner D."/>
        </authorList>
    </citation>
    <scope>NUCLEOTIDE SEQUENCE [LARGE SCALE GENOMIC DNA]</scope>
    <source>
        <strain evidence="10 11">Bp8964</strain>
    </source>
</reference>
<evidence type="ECO:0000256" key="2">
    <source>
        <dbReference type="ARBA" id="ARBA00022448"/>
    </source>
</evidence>
<keyword evidence="3" id="KW-1003">Cell membrane</keyword>
<gene>
    <name evidence="10" type="ORF">DF015_09320</name>
</gene>
<feature type="transmembrane region" description="Helical" evidence="8">
    <location>
        <begin position="12"/>
        <end position="34"/>
    </location>
</feature>
<comment type="subcellular location">
    <subcellularLocation>
        <location evidence="1">Cell inner membrane</location>
        <topology evidence="1">Multi-pass membrane protein</topology>
    </subcellularLocation>
    <subcellularLocation>
        <location evidence="8">Cell membrane</location>
        <topology evidence="8">Multi-pass membrane protein</topology>
    </subcellularLocation>
</comment>
<keyword evidence="6 8" id="KW-1133">Transmembrane helix</keyword>
<dbReference type="InterPro" id="IPR035906">
    <property type="entry name" value="MetI-like_sf"/>
</dbReference>
<protein>
    <submittedName>
        <fullName evidence="10">ABC transporter permease</fullName>
    </submittedName>
</protein>
<evidence type="ECO:0000256" key="8">
    <source>
        <dbReference type="RuleBase" id="RU363032"/>
    </source>
</evidence>
<evidence type="ECO:0000256" key="3">
    <source>
        <dbReference type="ARBA" id="ARBA00022475"/>
    </source>
</evidence>
<accession>A0AB74DER5</accession>
<dbReference type="GO" id="GO:0055085">
    <property type="term" value="P:transmembrane transport"/>
    <property type="evidence" value="ECO:0007669"/>
    <property type="project" value="InterPro"/>
</dbReference>
<dbReference type="PANTHER" id="PTHR43357">
    <property type="entry name" value="INNER MEMBRANE ABC TRANSPORTER PERMEASE PROTEIN YDCV"/>
    <property type="match status" value="1"/>
</dbReference>
<dbReference type="SUPFAM" id="SSF161098">
    <property type="entry name" value="MetI-like"/>
    <property type="match status" value="1"/>
</dbReference>
<evidence type="ECO:0000313" key="10">
    <source>
        <dbReference type="EMBL" id="RQP80439.1"/>
    </source>
</evidence>
<evidence type="ECO:0000256" key="6">
    <source>
        <dbReference type="ARBA" id="ARBA00022989"/>
    </source>
</evidence>
<dbReference type="InterPro" id="IPR000515">
    <property type="entry name" value="MetI-like"/>
</dbReference>
<name>A0AB74DER5_9BURK</name>
<dbReference type="AlphaFoldDB" id="A0AB74DER5"/>
<dbReference type="Proteomes" id="UP000273734">
    <property type="component" value="Unassembled WGS sequence"/>
</dbReference>
<evidence type="ECO:0000256" key="5">
    <source>
        <dbReference type="ARBA" id="ARBA00022692"/>
    </source>
</evidence>
<keyword evidence="4" id="KW-0997">Cell inner membrane</keyword>
<feature type="transmembrane region" description="Helical" evidence="8">
    <location>
        <begin position="136"/>
        <end position="156"/>
    </location>
</feature>
<evidence type="ECO:0000256" key="1">
    <source>
        <dbReference type="ARBA" id="ARBA00004429"/>
    </source>
</evidence>
<dbReference type="Gene3D" id="1.10.3720.10">
    <property type="entry name" value="MetI-like"/>
    <property type="match status" value="1"/>
</dbReference>